<feature type="compositionally biased region" description="Basic and acidic residues" evidence="1">
    <location>
        <begin position="899"/>
        <end position="909"/>
    </location>
</feature>
<feature type="compositionally biased region" description="Low complexity" evidence="1">
    <location>
        <begin position="21"/>
        <end position="46"/>
    </location>
</feature>
<feature type="compositionally biased region" description="Polar residues" evidence="1">
    <location>
        <begin position="884"/>
        <end position="896"/>
    </location>
</feature>
<comment type="caution">
    <text evidence="2">The sequence shown here is derived from an EMBL/GenBank/DDBJ whole genome shotgun (WGS) entry which is preliminary data.</text>
</comment>
<gene>
    <name evidence="2" type="ORF">B9Z65_2349</name>
</gene>
<feature type="compositionally biased region" description="Polar residues" evidence="1">
    <location>
        <begin position="800"/>
        <end position="811"/>
    </location>
</feature>
<feature type="compositionally biased region" description="Low complexity" evidence="1">
    <location>
        <begin position="965"/>
        <end position="983"/>
    </location>
</feature>
<evidence type="ECO:0000256" key="1">
    <source>
        <dbReference type="SAM" id="MobiDB-lite"/>
    </source>
</evidence>
<keyword evidence="3" id="KW-1185">Reference proteome</keyword>
<dbReference type="AlphaFoldDB" id="A0A2P7ZAG3"/>
<proteinExistence type="predicted"/>
<dbReference type="STRING" id="40998.A0A2P7ZAG3"/>
<feature type="compositionally biased region" description="Basic and acidic residues" evidence="1">
    <location>
        <begin position="170"/>
        <end position="188"/>
    </location>
</feature>
<feature type="compositionally biased region" description="Low complexity" evidence="1">
    <location>
        <begin position="79"/>
        <end position="94"/>
    </location>
</feature>
<organism evidence="2 3">
    <name type="scientific">Elsinoe australis</name>
    <dbReference type="NCBI Taxonomy" id="40998"/>
    <lineage>
        <taxon>Eukaryota</taxon>
        <taxon>Fungi</taxon>
        <taxon>Dikarya</taxon>
        <taxon>Ascomycota</taxon>
        <taxon>Pezizomycotina</taxon>
        <taxon>Dothideomycetes</taxon>
        <taxon>Dothideomycetidae</taxon>
        <taxon>Myriangiales</taxon>
        <taxon>Elsinoaceae</taxon>
        <taxon>Elsinoe</taxon>
    </lineage>
</organism>
<feature type="compositionally biased region" description="Low complexity" evidence="1">
    <location>
        <begin position="1042"/>
        <end position="1060"/>
    </location>
</feature>
<feature type="region of interest" description="Disordered" evidence="1">
    <location>
        <begin position="1"/>
        <end position="332"/>
    </location>
</feature>
<feature type="compositionally biased region" description="Gly residues" evidence="1">
    <location>
        <begin position="1113"/>
        <end position="1128"/>
    </location>
</feature>
<feature type="region of interest" description="Disordered" evidence="1">
    <location>
        <begin position="734"/>
        <end position="1151"/>
    </location>
</feature>
<feature type="compositionally biased region" description="Polar residues" evidence="1">
    <location>
        <begin position="753"/>
        <end position="763"/>
    </location>
</feature>
<dbReference type="Proteomes" id="UP000243723">
    <property type="component" value="Unassembled WGS sequence"/>
</dbReference>
<accession>A0A2P7ZAG3</accession>
<feature type="compositionally biased region" description="Basic and acidic residues" evidence="1">
    <location>
        <begin position="986"/>
        <end position="997"/>
    </location>
</feature>
<feature type="compositionally biased region" description="Basic and acidic residues" evidence="1">
    <location>
        <begin position="1132"/>
        <end position="1151"/>
    </location>
</feature>
<dbReference type="OrthoDB" id="4188028at2759"/>
<feature type="compositionally biased region" description="Acidic residues" evidence="1">
    <location>
        <begin position="281"/>
        <end position="309"/>
    </location>
</feature>
<protein>
    <submittedName>
        <fullName evidence="2">Uncharacterized protein</fullName>
    </submittedName>
</protein>
<evidence type="ECO:0000313" key="2">
    <source>
        <dbReference type="EMBL" id="PSK45209.1"/>
    </source>
</evidence>
<name>A0A2P7ZAG3_9PEZI</name>
<reference evidence="2 3" key="1">
    <citation type="submission" date="2017-05" db="EMBL/GenBank/DDBJ databases">
        <title>Draft genome sequence of Elsinoe australis.</title>
        <authorList>
            <person name="Cheng Q."/>
        </authorList>
    </citation>
    <scope>NUCLEOTIDE SEQUENCE [LARGE SCALE GENOMIC DNA]</scope>
    <source>
        <strain evidence="2 3">NL1</strain>
    </source>
</reference>
<feature type="compositionally biased region" description="Low complexity" evidence="1">
    <location>
        <begin position="764"/>
        <end position="791"/>
    </location>
</feature>
<feature type="compositionally biased region" description="Polar residues" evidence="1">
    <location>
        <begin position="104"/>
        <end position="115"/>
    </location>
</feature>
<feature type="compositionally biased region" description="Pro residues" evidence="1">
    <location>
        <begin position="998"/>
        <end position="1041"/>
    </location>
</feature>
<feature type="compositionally biased region" description="Polar residues" evidence="1">
    <location>
        <begin position="191"/>
        <end position="211"/>
    </location>
</feature>
<dbReference type="EMBL" id="NHZQ01000251">
    <property type="protein sequence ID" value="PSK45209.1"/>
    <property type="molecule type" value="Genomic_DNA"/>
</dbReference>
<feature type="compositionally biased region" description="Acidic residues" evidence="1">
    <location>
        <begin position="246"/>
        <end position="266"/>
    </location>
</feature>
<feature type="compositionally biased region" description="Polar residues" evidence="1">
    <location>
        <begin position="231"/>
        <end position="242"/>
    </location>
</feature>
<evidence type="ECO:0000313" key="3">
    <source>
        <dbReference type="Proteomes" id="UP000243723"/>
    </source>
</evidence>
<sequence length="1151" mass="124482">MSGERATKRRRISVGSKSTPSHASHASQVSHSTSGGSRRSSRRGSGPLPTITETPSNKKRPKRMSESTLDEIIVNVGDESFASSAIESPSIESATKQKRLPRSPASQKSTSANPSQDDRNGNELSADDSGSPGRGESLKNDQSDLADSGGDVQNDSTKNGRPVEGDNSDSDAKDGNVDKGLKGGKIDADSQPGSMQDEQQPVPEENTQQGQVAADLQQANNEEHDIAAYGQVSQIETSQESAVQPEYDEEMDVDEDVDMLDDEEADRSDNNNEDPSQPLDEVMDQEDDGDEEDAEDGEDGEEELDEEQSSDQSKIEEEDDAVSLAESNLDDSPTKMAVPKVITTLASPLQAISEEDAEGVQSPVSLAADELLAAGPGKPVRKLPGRRRAPHAIPKVEAALRRQLQLRVQYRAVAKQLKPILAELAKRSLRDLKTDPEAHAKAREYEVVRKGLDDRLQARLDRNREEDKYNREKLQLLYDAEVDVLKSQYTHRTANLQADFMNQLKYDFLMAIRKHNVEEDEHASDDESGDIITARYHVNVHGRRVHQLDPKLYFSRSRKLVETEKLFDELSEREHVGDEEIPEDLEALPLKATPFTFMDTTDREANEHDRKVAALISALMLASQEKPKPPPRPPITNEEATSLQVLADAVVSGPPQIVALPTISTRPTMASLLNAEEREIRPTAAPARVLFAENAQQIPMQQVQPVYSAQSGQQQGLLPAFSDPAGQRREIVFKQEAPEPVSLYTRSPYHGNGQVQIPGLQQRSAGPNAPAANGTAGSAPKQQQAAASSPSTRLAPRPSPSMQPKGSSSPEKSARRESQGALGAAKIASRGQAETPDKIPIAPTATHGRPENPGEATAAVRRASQVDTRDQRPQEPRTLPRLMTDTTRNRSISDSYGTHAEDHFRRPSDAARPSGPSPTYYTSYRDTRYDPFLSRRSTMSAMDAAGPPRFPTTTTQSSVPPHLRASNPTASSASPPYLPASSPTDRYGRPTYRDHPLPHPLQPLQLPPGPSPFASGPPPPPNFPTSLPPLPSGFPPPPPIHGPGAQYPYPGGVGAGAPQHGQPPPLTGGVRAGQYGTPYGRHPLPGFGRETGGYPAPYPGVGAGQGRDQAPGQGQGPGGDGRGQGQSQGKGADGRRHSRNESVGRDGRYYR</sequence>